<dbReference type="FunFam" id="3.40.50.2000:FF:000009">
    <property type="entry name" value="Sterol 3-beta-glucosyltransferase UGT80A2"/>
    <property type="match status" value="1"/>
</dbReference>
<feature type="compositionally biased region" description="Basic and acidic residues" evidence="2">
    <location>
        <begin position="94"/>
        <end position="108"/>
    </location>
</feature>
<sequence>MEEKRHTIRYELPAEDVQPLQSPGATSTHTWGTDSAEKSRGAADPGYQEGHVYELMGSSVKVGDDGRVEIDCESKLARAVSLMYRPPPVYGEKQVIEHSESNPEDRHPPPGYEESIGQATQHPKLNVLIQVVGSRGDVQPFIALGNEIRRLGFRVRLATHDMFEKFVRDSGLEFYPIGGDPVALMAYMVKNPGLIPSFQSLRAAEIQQKRDMVEEMLEGFWHACFRPDPVTNAPFVADAIIANPPAFAHVHCAQALGVPLHMMFTMPWTSTSAFPHPLANLSNYTGSQSAANYASYAIVEYLTWQGLGDVINRWRSTLDLENVAMFDGPLLVERLRIPFTYCWSPALVAKPADWGAHIDVCGFFFRNPPDYSPPEDLARFLSAGPPPVYIGFGSIVLDNPQRVIQIVLDAVRGARVRAIISKGWSNLAGPASEDIYWIGDCPHEWLFANVAAVVHHGGAGTTACGLKHGVPTVVVPFFGDQRFWGEMVANAGAGPKPIPSKQLDSQRLAEGIAYCLTPQARSAAQSIAEQMKSEQGVQAAAQSWLRQLPKQSLRCDLLPGQTAAWVYKEGKKSIKLSKIAAEELLSRKMIDAKRLENYQSKPMAIEVTRWDPITGGASAVMATAVDMADSITGMVTHPVDEYRHEQRRRERERKRELTRQGTHQNSPEVDGRSSPTESHASGASSTDDFGKRNPRSMAGTVAGASAKSIGMLAPTAAKGMLVDFPLAITEGMKTVPQHFGTKVRHHGPVTDAKSGAAVAGKTFVWGFVDGLSDLVMEPIRGASHDGALGAVKGMGKGAVSLVAKSGAGMFGLFAYPSAGIAKSLRTAVYSRTRKVLAKAKHAEGQWLMSNGLPQGFTGEDLVNKFRELREGRSK</sequence>
<dbReference type="SUPFAM" id="SSF53756">
    <property type="entry name" value="UDP-Glycosyltransferase/glycogen phosphorylase"/>
    <property type="match status" value="1"/>
</dbReference>
<dbReference type="PANTHER" id="PTHR48050:SF27">
    <property type="entry name" value="GLUCOSYLTRANSFERASE, PUTATIVE (AFU_ORTHOLOGUE AFUA_7G04880)-RELATED"/>
    <property type="match status" value="1"/>
</dbReference>
<dbReference type="RefSeq" id="XP_064665817.1">
    <property type="nucleotide sequence ID" value="XM_064818184.1"/>
</dbReference>
<dbReference type="EMBL" id="MU853364">
    <property type="protein sequence ID" value="KAK4108247.1"/>
    <property type="molecule type" value="Genomic_DNA"/>
</dbReference>
<feature type="region of interest" description="Disordered" evidence="2">
    <location>
        <begin position="1"/>
        <end position="47"/>
    </location>
</feature>
<protein>
    <submittedName>
        <fullName evidence="5">Glycosyltransferase family 1 protein</fullName>
    </submittedName>
</protein>
<dbReference type="InterPro" id="IPR004276">
    <property type="entry name" value="GlycoTrans_28_N"/>
</dbReference>
<evidence type="ECO:0000259" key="3">
    <source>
        <dbReference type="Pfam" id="PF03033"/>
    </source>
</evidence>
<accession>A0AAN6QJ79</accession>
<keyword evidence="1" id="KW-0808">Transferase</keyword>
<reference evidence="5" key="2">
    <citation type="submission" date="2023-05" db="EMBL/GenBank/DDBJ databases">
        <authorList>
            <consortium name="Lawrence Berkeley National Laboratory"/>
            <person name="Steindorff A."/>
            <person name="Hensen N."/>
            <person name="Bonometti L."/>
            <person name="Westerberg I."/>
            <person name="Brannstrom I.O."/>
            <person name="Guillou S."/>
            <person name="Cros-Aarteil S."/>
            <person name="Calhoun S."/>
            <person name="Haridas S."/>
            <person name="Kuo A."/>
            <person name="Mondo S."/>
            <person name="Pangilinan J."/>
            <person name="Riley R."/>
            <person name="Labutti K."/>
            <person name="Andreopoulos B."/>
            <person name="Lipzen A."/>
            <person name="Chen C."/>
            <person name="Yanf M."/>
            <person name="Daum C."/>
            <person name="Ng V."/>
            <person name="Clum A."/>
            <person name="Ohm R."/>
            <person name="Martin F."/>
            <person name="Silar P."/>
            <person name="Natvig D."/>
            <person name="Lalanne C."/>
            <person name="Gautier V."/>
            <person name="Ament-Velasquez S.L."/>
            <person name="Kruys A."/>
            <person name="Hutchinson M.I."/>
            <person name="Powell A.J."/>
            <person name="Barry K."/>
            <person name="Miller A.N."/>
            <person name="Grigoriev I.V."/>
            <person name="Debuchy R."/>
            <person name="Gladieux P."/>
            <person name="Thoren M.H."/>
            <person name="Johannesson H."/>
        </authorList>
    </citation>
    <scope>NUCLEOTIDE SEQUENCE</scope>
    <source>
        <strain evidence="5">CBS 508.74</strain>
    </source>
</reference>
<feature type="region of interest" description="Disordered" evidence="2">
    <location>
        <begin position="636"/>
        <end position="698"/>
    </location>
</feature>
<organism evidence="5 6">
    <name type="scientific">Canariomyces notabilis</name>
    <dbReference type="NCBI Taxonomy" id="2074819"/>
    <lineage>
        <taxon>Eukaryota</taxon>
        <taxon>Fungi</taxon>
        <taxon>Dikarya</taxon>
        <taxon>Ascomycota</taxon>
        <taxon>Pezizomycotina</taxon>
        <taxon>Sordariomycetes</taxon>
        <taxon>Sordariomycetidae</taxon>
        <taxon>Sordariales</taxon>
        <taxon>Chaetomiaceae</taxon>
        <taxon>Canariomyces</taxon>
    </lineage>
</organism>
<feature type="region of interest" description="Disordered" evidence="2">
    <location>
        <begin position="91"/>
        <end position="117"/>
    </location>
</feature>
<comment type="caution">
    <text evidence="5">The sequence shown here is derived from an EMBL/GenBank/DDBJ whole genome shotgun (WGS) entry which is preliminary data.</text>
</comment>
<dbReference type="FunFam" id="3.40.50.2000:FF:000100">
    <property type="entry name" value="Glycosyltransferase family 1 protein"/>
    <property type="match status" value="1"/>
</dbReference>
<gene>
    <name evidence="5" type="ORF">N656DRAFT_801879</name>
</gene>
<evidence type="ECO:0000256" key="2">
    <source>
        <dbReference type="SAM" id="MobiDB-lite"/>
    </source>
</evidence>
<dbReference type="GO" id="GO:0016906">
    <property type="term" value="F:sterol 3-beta-glucosyltransferase activity"/>
    <property type="evidence" value="ECO:0007669"/>
    <property type="project" value="UniProtKB-ARBA"/>
</dbReference>
<proteinExistence type="predicted"/>
<dbReference type="Pfam" id="PF06722">
    <property type="entry name" value="EryCIII-like_C"/>
    <property type="match status" value="1"/>
</dbReference>
<dbReference type="Gene3D" id="3.40.50.2000">
    <property type="entry name" value="Glycogen Phosphorylase B"/>
    <property type="match status" value="2"/>
</dbReference>
<dbReference type="AlphaFoldDB" id="A0AAN6QJ79"/>
<evidence type="ECO:0000313" key="6">
    <source>
        <dbReference type="Proteomes" id="UP001302812"/>
    </source>
</evidence>
<dbReference type="InterPro" id="IPR050426">
    <property type="entry name" value="Glycosyltransferase_28"/>
</dbReference>
<feature type="compositionally biased region" description="Polar residues" evidence="2">
    <location>
        <begin position="660"/>
        <end position="687"/>
    </location>
</feature>
<dbReference type="GeneID" id="89942309"/>
<reference evidence="5" key="1">
    <citation type="journal article" date="2023" name="Mol. Phylogenet. Evol.">
        <title>Genome-scale phylogeny and comparative genomics of the fungal order Sordariales.</title>
        <authorList>
            <person name="Hensen N."/>
            <person name="Bonometti L."/>
            <person name="Westerberg I."/>
            <person name="Brannstrom I.O."/>
            <person name="Guillou S."/>
            <person name="Cros-Aarteil S."/>
            <person name="Calhoun S."/>
            <person name="Haridas S."/>
            <person name="Kuo A."/>
            <person name="Mondo S."/>
            <person name="Pangilinan J."/>
            <person name="Riley R."/>
            <person name="LaButti K."/>
            <person name="Andreopoulos B."/>
            <person name="Lipzen A."/>
            <person name="Chen C."/>
            <person name="Yan M."/>
            <person name="Daum C."/>
            <person name="Ng V."/>
            <person name="Clum A."/>
            <person name="Steindorff A."/>
            <person name="Ohm R.A."/>
            <person name="Martin F."/>
            <person name="Silar P."/>
            <person name="Natvig D.O."/>
            <person name="Lalanne C."/>
            <person name="Gautier V."/>
            <person name="Ament-Velasquez S.L."/>
            <person name="Kruys A."/>
            <person name="Hutchinson M.I."/>
            <person name="Powell A.J."/>
            <person name="Barry K."/>
            <person name="Miller A.N."/>
            <person name="Grigoriev I.V."/>
            <person name="Debuchy R."/>
            <person name="Gladieux P."/>
            <person name="Hiltunen Thoren M."/>
            <person name="Johannesson H."/>
        </authorList>
    </citation>
    <scope>NUCLEOTIDE SEQUENCE</scope>
    <source>
        <strain evidence="5">CBS 508.74</strain>
    </source>
</reference>
<feature type="compositionally biased region" description="Basic and acidic residues" evidence="2">
    <location>
        <begin position="638"/>
        <end position="658"/>
    </location>
</feature>
<feature type="compositionally biased region" description="Polar residues" evidence="2">
    <location>
        <begin position="19"/>
        <end position="33"/>
    </location>
</feature>
<dbReference type="CDD" id="cd03784">
    <property type="entry name" value="GT1_Gtf-like"/>
    <property type="match status" value="1"/>
</dbReference>
<dbReference type="GO" id="GO:0005975">
    <property type="term" value="P:carbohydrate metabolic process"/>
    <property type="evidence" value="ECO:0007669"/>
    <property type="project" value="InterPro"/>
</dbReference>
<evidence type="ECO:0000259" key="4">
    <source>
        <dbReference type="Pfam" id="PF06722"/>
    </source>
</evidence>
<evidence type="ECO:0000256" key="1">
    <source>
        <dbReference type="ARBA" id="ARBA00022679"/>
    </source>
</evidence>
<keyword evidence="6" id="KW-1185">Reference proteome</keyword>
<dbReference type="InterPro" id="IPR010610">
    <property type="entry name" value="EryCIII-like_C"/>
</dbReference>
<feature type="domain" description="Erythromycin biosynthesis protein CIII-like C-terminal" evidence="4">
    <location>
        <begin position="438"/>
        <end position="534"/>
    </location>
</feature>
<feature type="domain" description="Glycosyltransferase family 28 N-terminal" evidence="3">
    <location>
        <begin position="127"/>
        <end position="275"/>
    </location>
</feature>
<evidence type="ECO:0000313" key="5">
    <source>
        <dbReference type="EMBL" id="KAK4108247.1"/>
    </source>
</evidence>
<dbReference type="InterPro" id="IPR002213">
    <property type="entry name" value="UDP_glucos_trans"/>
</dbReference>
<name>A0AAN6QJ79_9PEZI</name>
<dbReference type="Pfam" id="PF03033">
    <property type="entry name" value="Glyco_transf_28"/>
    <property type="match status" value="1"/>
</dbReference>
<dbReference type="Proteomes" id="UP001302812">
    <property type="component" value="Unassembled WGS sequence"/>
</dbReference>
<dbReference type="PANTHER" id="PTHR48050">
    <property type="entry name" value="STEROL 3-BETA-GLUCOSYLTRANSFERASE"/>
    <property type="match status" value="1"/>
</dbReference>